<keyword evidence="3" id="KW-0472">Membrane</keyword>
<dbReference type="EMBL" id="JH921428">
    <property type="protein sequence ID" value="EKD21707.1"/>
    <property type="molecule type" value="Genomic_DNA"/>
</dbReference>
<dbReference type="InParanoid" id="K1X9P0"/>
<dbReference type="GO" id="GO:0046856">
    <property type="term" value="P:phosphatidylinositol dephosphorylation"/>
    <property type="evidence" value="ECO:0007669"/>
    <property type="project" value="EnsemblFungi"/>
</dbReference>
<name>K1X9P0_MARBU</name>
<feature type="region of interest" description="Disordered" evidence="4">
    <location>
        <begin position="810"/>
        <end position="833"/>
    </location>
</feature>
<dbReference type="GO" id="GO:0034399">
    <property type="term" value="C:nuclear periphery"/>
    <property type="evidence" value="ECO:0007669"/>
    <property type="project" value="EnsemblFungi"/>
</dbReference>
<evidence type="ECO:0000256" key="2">
    <source>
        <dbReference type="ARBA" id="ARBA00022801"/>
    </source>
</evidence>
<dbReference type="AlphaFoldDB" id="K1X9P0"/>
<dbReference type="GO" id="GO:0012505">
    <property type="term" value="C:endomembrane system"/>
    <property type="evidence" value="ECO:0007669"/>
    <property type="project" value="UniProtKB-SubCell"/>
</dbReference>
<evidence type="ECO:0000313" key="6">
    <source>
        <dbReference type="EMBL" id="EKD21707.1"/>
    </source>
</evidence>
<organism evidence="6 7">
    <name type="scientific">Marssonina brunnea f. sp. multigermtubi (strain MB_m1)</name>
    <name type="common">Marssonina leaf spot fungus</name>
    <dbReference type="NCBI Taxonomy" id="1072389"/>
    <lineage>
        <taxon>Eukaryota</taxon>
        <taxon>Fungi</taxon>
        <taxon>Dikarya</taxon>
        <taxon>Ascomycota</taxon>
        <taxon>Pezizomycotina</taxon>
        <taxon>Leotiomycetes</taxon>
        <taxon>Helotiales</taxon>
        <taxon>Drepanopezizaceae</taxon>
        <taxon>Drepanopeziza</taxon>
    </lineage>
</organism>
<evidence type="ECO:0000256" key="3">
    <source>
        <dbReference type="ARBA" id="ARBA00023136"/>
    </source>
</evidence>
<dbReference type="OMA" id="NYINWYT"/>
<evidence type="ECO:0000313" key="7">
    <source>
        <dbReference type="Proteomes" id="UP000006753"/>
    </source>
</evidence>
<dbReference type="GO" id="GO:0000329">
    <property type="term" value="C:fungal-type vacuole membrane"/>
    <property type="evidence" value="ECO:0007669"/>
    <property type="project" value="EnsemblFungi"/>
</dbReference>
<evidence type="ECO:0000256" key="1">
    <source>
        <dbReference type="ARBA" id="ARBA00004308"/>
    </source>
</evidence>
<dbReference type="InterPro" id="IPR002013">
    <property type="entry name" value="SAC_dom"/>
</dbReference>
<feature type="compositionally biased region" description="Acidic residues" evidence="4">
    <location>
        <begin position="819"/>
        <end position="832"/>
    </location>
</feature>
<dbReference type="eggNOG" id="KOG1888">
    <property type="taxonomic scope" value="Eukaryota"/>
</dbReference>
<dbReference type="OrthoDB" id="405996at2759"/>
<evidence type="ECO:0000256" key="4">
    <source>
        <dbReference type="SAM" id="MobiDB-lite"/>
    </source>
</evidence>
<evidence type="ECO:0000259" key="5">
    <source>
        <dbReference type="PROSITE" id="PS50275"/>
    </source>
</evidence>
<dbReference type="STRING" id="1072389.K1X9P0"/>
<feature type="domain" description="SAC" evidence="5">
    <location>
        <begin position="270"/>
        <end position="629"/>
    </location>
</feature>
<dbReference type="RefSeq" id="XP_007288709.1">
    <property type="nucleotide sequence ID" value="XM_007288647.1"/>
</dbReference>
<dbReference type="HOGENOM" id="CLU_003016_0_0_1"/>
<dbReference type="KEGG" id="mbe:MBM_00820"/>
<reference evidence="6 7" key="1">
    <citation type="journal article" date="2012" name="BMC Genomics">
        <title>Sequencing the genome of Marssonina brunnea reveals fungus-poplar co-evolution.</title>
        <authorList>
            <person name="Zhu S."/>
            <person name="Cao Y.-Z."/>
            <person name="Jiang C."/>
            <person name="Tan B.-Y."/>
            <person name="Wang Z."/>
            <person name="Feng S."/>
            <person name="Zhang L."/>
            <person name="Su X.-H."/>
            <person name="Brejova B."/>
            <person name="Vinar T."/>
            <person name="Xu M."/>
            <person name="Wang M.-X."/>
            <person name="Zhang S.-G."/>
            <person name="Huang M.-R."/>
            <person name="Wu R."/>
            <person name="Zhou Y."/>
        </authorList>
    </citation>
    <scope>NUCLEOTIDE SEQUENCE [LARGE SCALE GENOMIC DNA]</scope>
    <source>
        <strain evidence="6 7">MB_m1</strain>
    </source>
</reference>
<feature type="compositionally biased region" description="Polar residues" evidence="4">
    <location>
        <begin position="28"/>
        <end position="48"/>
    </location>
</feature>
<dbReference type="FunCoup" id="K1X9P0">
    <property type="interactions" value="742"/>
</dbReference>
<feature type="region of interest" description="Disordered" evidence="4">
    <location>
        <begin position="862"/>
        <end position="882"/>
    </location>
</feature>
<keyword evidence="7" id="KW-1185">Reference proteome</keyword>
<sequence length="1013" mass="115501">MADQEDDPPRRGRSPAPIDTSNHHVHFDTTSVSTDNASRSTSAMTSPMTVDFRNPDANDQQLPKFPSLHIDLPHGSGPSRQAFLGGDDEGDDESISRPFQRGTSPNLDLKRNKGAEYEKVGDIGVCKMHKFTLYETATRYYFVGQDIMETRFRILKIDRTSDSGNLNISEDEIVYTRKEMDQILNAIEDGNKSTGGLKIRTVTWGIIGFIRFTGVYYMLVITKRSQVAMIGGHFTYAIDKTELIPLTTGPSSRFKPDIRKPEEARFIGILNNLDLTRSFYYSPSYDITRTLQRNIIAERDALAKGNPYPHEIDYNAMFVWNSYLLQPAVAALKKTYDWCMPLIHGYIDQSAISIYGRTAYITVIARRSRHFAGARFLKRGANDLGYVANDVETEQIVSEMLTTSFHAPGPKLFASPNFTSYVQHRGSIPLYWTQDNTGVTPKPPIELNLVDPFYSAAALHFDNLFERYGAPVYVLNLVKARERTPRESKLLHEFTTAINYLNQFLPPEKKIIHKAWDMSRASKSRDQDVIGTLESIAENVVTTTGFFHNGDGKISMPKVQNGVARTNCIDCLDRTNAAQFVIGKRALGHQLHALGIIADTSIDYDTDAVNLFTHMYHDHGDTIAIQYGGSQLVNTMETYRKINQWTSHSRDMVESFKRYYNNSFLDGQRQEAYNLFLGNYVFVQGQPMLWDLQTDYYLHHADPRAWSSERRRSYIDWYTPAFLEKRVLPAHVDPPAPLIHKPLVYFDDYWVEYYKPRSVSSLLKVFSYMGKLNSTIRYIPVRSTQEGRYDLSPFKVRTELDQDVPDKKRTRKEVTILDPSEETESQAIDDDNSSIRSSVTMNTKRISIQRWLQPIHEKTDAHPSIMKEPQQPTLSPPKQKLTPLDKSKAAQWTFTQVVHESLNPSVSAQEETDYARYISHPQTLPLVVSTEIPGEIDAEYLEYVNGSWKDVSIVTSEGEDGAEGGETEEEMRAFLAVGENPLDVKEDDLGKKRYRAYRKWLMGKSLFKQQPVD</sequence>
<dbReference type="InterPro" id="IPR043573">
    <property type="entry name" value="Fig4-like"/>
</dbReference>
<dbReference type="Pfam" id="PF02383">
    <property type="entry name" value="Syja_N"/>
    <property type="match status" value="1"/>
</dbReference>
<dbReference type="PANTHER" id="PTHR45738">
    <property type="entry name" value="POLYPHOSPHOINOSITIDE PHOSPHATASE"/>
    <property type="match status" value="1"/>
</dbReference>
<dbReference type="GO" id="GO:0070772">
    <property type="term" value="C:PAS complex"/>
    <property type="evidence" value="ECO:0007669"/>
    <property type="project" value="EnsemblFungi"/>
</dbReference>
<comment type="subcellular location">
    <subcellularLocation>
        <location evidence="1">Endomembrane system</location>
    </subcellularLocation>
</comment>
<feature type="region of interest" description="Disordered" evidence="4">
    <location>
        <begin position="1"/>
        <end position="108"/>
    </location>
</feature>
<dbReference type="GO" id="GO:0043813">
    <property type="term" value="F:phosphatidylinositol-3,5-bisphosphate 5-phosphatase activity"/>
    <property type="evidence" value="ECO:0007669"/>
    <property type="project" value="EnsemblFungi"/>
</dbReference>
<dbReference type="GeneID" id="18756755"/>
<gene>
    <name evidence="6" type="ORF">MBM_00820</name>
</gene>
<keyword evidence="2" id="KW-0378">Hydrolase</keyword>
<dbReference type="Proteomes" id="UP000006753">
    <property type="component" value="Unassembled WGS sequence"/>
</dbReference>
<accession>K1X9P0</accession>
<dbReference type="PANTHER" id="PTHR45738:SF5">
    <property type="entry name" value="POLYPHOSPHOINOSITIDE PHOSPHATASE"/>
    <property type="match status" value="1"/>
</dbReference>
<proteinExistence type="predicted"/>
<dbReference type="PROSITE" id="PS50275">
    <property type="entry name" value="SAC"/>
    <property type="match status" value="1"/>
</dbReference>
<protein>
    <submittedName>
        <fullName evidence="6">SacI domain-containing protein</fullName>
    </submittedName>
</protein>